<evidence type="ECO:0000256" key="2">
    <source>
        <dbReference type="ARBA" id="ARBA00004141"/>
    </source>
</evidence>
<evidence type="ECO:0000256" key="10">
    <source>
        <dbReference type="ARBA" id="ARBA00023136"/>
    </source>
</evidence>
<keyword evidence="8 11" id="KW-1133">Transmembrane helix</keyword>
<keyword evidence="4" id="KW-0645">Protease</keyword>
<evidence type="ECO:0000256" key="3">
    <source>
        <dbReference type="ARBA" id="ARBA00007931"/>
    </source>
</evidence>
<evidence type="ECO:0000256" key="7">
    <source>
        <dbReference type="ARBA" id="ARBA00022833"/>
    </source>
</evidence>
<organism evidence="13 14">
    <name type="scientific">Devosia oryzisoli</name>
    <dbReference type="NCBI Taxonomy" id="2774138"/>
    <lineage>
        <taxon>Bacteria</taxon>
        <taxon>Pseudomonadati</taxon>
        <taxon>Pseudomonadota</taxon>
        <taxon>Alphaproteobacteria</taxon>
        <taxon>Hyphomicrobiales</taxon>
        <taxon>Devosiaceae</taxon>
        <taxon>Devosia</taxon>
    </lineage>
</organism>
<evidence type="ECO:0000313" key="13">
    <source>
        <dbReference type="EMBL" id="MBD8064595.1"/>
    </source>
</evidence>
<keyword evidence="7 11" id="KW-0862">Zinc</keyword>
<dbReference type="AlphaFoldDB" id="A0A927FQW6"/>
<feature type="transmembrane region" description="Helical" evidence="11">
    <location>
        <begin position="105"/>
        <end position="127"/>
    </location>
</feature>
<dbReference type="GO" id="GO:0046872">
    <property type="term" value="F:metal ion binding"/>
    <property type="evidence" value="ECO:0007669"/>
    <property type="project" value="UniProtKB-KW"/>
</dbReference>
<dbReference type="InterPro" id="IPR001478">
    <property type="entry name" value="PDZ"/>
</dbReference>
<dbReference type="GO" id="GO:0016020">
    <property type="term" value="C:membrane"/>
    <property type="evidence" value="ECO:0007669"/>
    <property type="project" value="UniProtKB-SubCell"/>
</dbReference>
<keyword evidence="14" id="KW-1185">Reference proteome</keyword>
<dbReference type="RefSeq" id="WP_191772754.1">
    <property type="nucleotide sequence ID" value="NZ_JACYFU010000001.1"/>
</dbReference>
<dbReference type="GO" id="GO:0006508">
    <property type="term" value="P:proteolysis"/>
    <property type="evidence" value="ECO:0007669"/>
    <property type="project" value="UniProtKB-KW"/>
</dbReference>
<comment type="subcellular location">
    <subcellularLocation>
        <location evidence="2">Membrane</location>
        <topology evidence="2">Multi-pass membrane protein</topology>
    </subcellularLocation>
</comment>
<dbReference type="PANTHER" id="PTHR42837:SF2">
    <property type="entry name" value="MEMBRANE METALLOPROTEASE ARASP2, CHLOROPLASTIC-RELATED"/>
    <property type="match status" value="1"/>
</dbReference>
<proteinExistence type="inferred from homology"/>
<evidence type="ECO:0000256" key="1">
    <source>
        <dbReference type="ARBA" id="ARBA00001947"/>
    </source>
</evidence>
<comment type="similarity">
    <text evidence="3 11">Belongs to the peptidase M50B family.</text>
</comment>
<dbReference type="NCBIfam" id="TIGR00054">
    <property type="entry name" value="RIP metalloprotease RseP"/>
    <property type="match status" value="1"/>
</dbReference>
<accession>A0A927FQW6</accession>
<protein>
    <recommendedName>
        <fullName evidence="11">Zinc metalloprotease</fullName>
        <ecNumber evidence="11">3.4.24.-</ecNumber>
    </recommendedName>
</protein>
<comment type="cofactor">
    <cofactor evidence="1 11">
        <name>Zn(2+)</name>
        <dbReference type="ChEBI" id="CHEBI:29105"/>
    </cofactor>
</comment>
<evidence type="ECO:0000256" key="9">
    <source>
        <dbReference type="ARBA" id="ARBA00023049"/>
    </source>
</evidence>
<dbReference type="EC" id="3.4.24.-" evidence="11"/>
<comment type="caution">
    <text evidence="13">The sequence shown here is derived from an EMBL/GenBank/DDBJ whole genome shotgun (WGS) entry which is preliminary data.</text>
</comment>
<dbReference type="Proteomes" id="UP000654108">
    <property type="component" value="Unassembled WGS sequence"/>
</dbReference>
<dbReference type="SUPFAM" id="SSF50156">
    <property type="entry name" value="PDZ domain-like"/>
    <property type="match status" value="1"/>
</dbReference>
<evidence type="ECO:0000313" key="14">
    <source>
        <dbReference type="Proteomes" id="UP000654108"/>
    </source>
</evidence>
<dbReference type="CDD" id="cd23081">
    <property type="entry name" value="cpPDZ_EcRseP-like"/>
    <property type="match status" value="1"/>
</dbReference>
<dbReference type="Pfam" id="PF02163">
    <property type="entry name" value="Peptidase_M50"/>
    <property type="match status" value="1"/>
</dbReference>
<evidence type="ECO:0000256" key="8">
    <source>
        <dbReference type="ARBA" id="ARBA00022989"/>
    </source>
</evidence>
<evidence type="ECO:0000256" key="4">
    <source>
        <dbReference type="ARBA" id="ARBA00022670"/>
    </source>
</evidence>
<dbReference type="Pfam" id="PF17820">
    <property type="entry name" value="PDZ_6"/>
    <property type="match status" value="1"/>
</dbReference>
<dbReference type="Gene3D" id="2.30.42.10">
    <property type="match status" value="1"/>
</dbReference>
<keyword evidence="11" id="KW-0479">Metal-binding</keyword>
<name>A0A927FQW6_9HYPH</name>
<dbReference type="InterPro" id="IPR004387">
    <property type="entry name" value="Pept_M50_Zn"/>
</dbReference>
<feature type="transmembrane region" description="Helical" evidence="11">
    <location>
        <begin position="7"/>
        <end position="26"/>
    </location>
</feature>
<feature type="transmembrane region" description="Helical" evidence="11">
    <location>
        <begin position="341"/>
        <end position="359"/>
    </location>
</feature>
<dbReference type="EMBL" id="JACYFU010000001">
    <property type="protein sequence ID" value="MBD8064595.1"/>
    <property type="molecule type" value="Genomic_DNA"/>
</dbReference>
<evidence type="ECO:0000259" key="12">
    <source>
        <dbReference type="SMART" id="SM00228"/>
    </source>
</evidence>
<evidence type="ECO:0000256" key="5">
    <source>
        <dbReference type="ARBA" id="ARBA00022692"/>
    </source>
</evidence>
<evidence type="ECO:0000256" key="6">
    <source>
        <dbReference type="ARBA" id="ARBA00022801"/>
    </source>
</evidence>
<dbReference type="InterPro" id="IPR036034">
    <property type="entry name" value="PDZ_sf"/>
</dbReference>
<keyword evidence="5 11" id="KW-0812">Transmembrane</keyword>
<gene>
    <name evidence="13" type="primary">rseP</name>
    <name evidence="13" type="ORF">IC608_03805</name>
</gene>
<dbReference type="PANTHER" id="PTHR42837">
    <property type="entry name" value="REGULATOR OF SIGMA-E PROTEASE RSEP"/>
    <property type="match status" value="1"/>
</dbReference>
<keyword evidence="10 11" id="KW-0472">Membrane</keyword>
<dbReference type="InterPro" id="IPR041489">
    <property type="entry name" value="PDZ_6"/>
</dbReference>
<keyword evidence="9 11" id="KW-0482">Metalloprotease</keyword>
<feature type="domain" description="PDZ" evidence="12">
    <location>
        <begin position="121"/>
        <end position="193"/>
    </location>
</feature>
<reference evidence="13" key="1">
    <citation type="submission" date="2020-09" db="EMBL/GenBank/DDBJ databases">
        <title>Genome seq and assembly of Devosia sp.</title>
        <authorList>
            <person name="Chhetri G."/>
        </authorList>
    </citation>
    <scope>NUCLEOTIDE SEQUENCE</scope>
    <source>
        <strain evidence="13">PTR5</strain>
    </source>
</reference>
<evidence type="ECO:0000256" key="11">
    <source>
        <dbReference type="RuleBase" id="RU362031"/>
    </source>
</evidence>
<sequence length="371" mass="40527">MSFLWLNAIWIIAFIVFVHEMGHYLVARWNGVAIHTFSIGFGPEVFGWNDRHGTRWRLSAIPLGGYVRFVGDMNPASVPDPDAAALVDPALAPKLFINKSVWQRIAVVIAGPIANVLLTFLILYALLLGYGRSTITPVIGEVVSGSVAQQAGFEPGDTIKSVDGYPVRGFEDFQRYIATAPARQVVVEIVRGGAERALTLVPEAVTIEDRFGNPQRIGRIGVSRSVEAEDVTLYRPDPVEAVGMTAEEIRFIVERTAAFLGDFFVGRGDVEQLGGPVKVAKVSGEVATLGFIALVNLMALLSLNIGVFNLLPIPMLDGGHLLYYVIEAIRGRPLSLKIQEIGFRFGFALVLALMVFTLFNDTVFSHFGILR</sequence>
<dbReference type="InterPro" id="IPR008915">
    <property type="entry name" value="Peptidase_M50"/>
</dbReference>
<feature type="transmembrane region" description="Helical" evidence="11">
    <location>
        <begin position="286"/>
        <end position="305"/>
    </location>
</feature>
<dbReference type="CDD" id="cd06163">
    <property type="entry name" value="S2P-M50_PDZ_RseP-like"/>
    <property type="match status" value="1"/>
</dbReference>
<keyword evidence="6 11" id="KW-0378">Hydrolase</keyword>
<dbReference type="GO" id="GO:0004222">
    <property type="term" value="F:metalloendopeptidase activity"/>
    <property type="evidence" value="ECO:0007669"/>
    <property type="project" value="InterPro"/>
</dbReference>
<dbReference type="SMART" id="SM00228">
    <property type="entry name" value="PDZ"/>
    <property type="match status" value="1"/>
</dbReference>